<accession>A0ABR9SJ26</accession>
<sequence length="363" mass="39686">MTARAEPSGILPEHERVFSAWSEPQVALWSEGDGRTRKEGVLSPASADHYRKVWLAWCEWLAGRPMKRSRPGVARWRLATAEDVSAFLNEPPQAKTRATKVGKLASFSRRSYWNVLSGVYASAVKSGHITDSPLVQVPRPGVDKESLKPQFLDPAVLRRLQSAHSLKRLVPQTEPSWLAARDRAAIALVATCAPTAAELRALKVEDLRLPSRQRGLDGMQQPQDGQLDLPGRTLTVPADIVPLLRDWLAEREEVVSALRPPPGRPGVAPHRMALFIGREGHTAVGAAQEPPGLPAPTVHLIFARVIEGLYEKMRASGQLAANAYAAKGPASVRNSVIREWALKHDAATAATWAGLKRVSGRYL</sequence>
<evidence type="ECO:0000313" key="2">
    <source>
        <dbReference type="EMBL" id="MBE7942368.1"/>
    </source>
</evidence>
<comment type="caution">
    <text evidence="2">The sequence shown here is derived from an EMBL/GenBank/DDBJ whole genome shotgun (WGS) entry which is preliminary data.</text>
</comment>
<organism evidence="2 3">
    <name type="scientific">Ramlibacter aquaticus</name>
    <dbReference type="NCBI Taxonomy" id="2780094"/>
    <lineage>
        <taxon>Bacteria</taxon>
        <taxon>Pseudomonadati</taxon>
        <taxon>Pseudomonadota</taxon>
        <taxon>Betaproteobacteria</taxon>
        <taxon>Burkholderiales</taxon>
        <taxon>Comamonadaceae</taxon>
        <taxon>Ramlibacter</taxon>
    </lineage>
</organism>
<dbReference type="SUPFAM" id="SSF56349">
    <property type="entry name" value="DNA breaking-rejoining enzymes"/>
    <property type="match status" value="1"/>
</dbReference>
<evidence type="ECO:0000313" key="3">
    <source>
        <dbReference type="Proteomes" id="UP000715965"/>
    </source>
</evidence>
<dbReference type="EMBL" id="JADDOJ010000094">
    <property type="protein sequence ID" value="MBE7942368.1"/>
    <property type="molecule type" value="Genomic_DNA"/>
</dbReference>
<dbReference type="InterPro" id="IPR013762">
    <property type="entry name" value="Integrase-like_cat_sf"/>
</dbReference>
<gene>
    <name evidence="2" type="ORF">IM725_17500</name>
</gene>
<keyword evidence="3" id="KW-1185">Reference proteome</keyword>
<evidence type="ECO:0000256" key="1">
    <source>
        <dbReference type="ARBA" id="ARBA00023172"/>
    </source>
</evidence>
<dbReference type="Proteomes" id="UP000715965">
    <property type="component" value="Unassembled WGS sequence"/>
</dbReference>
<name>A0ABR9SJ26_9BURK</name>
<dbReference type="InterPro" id="IPR011010">
    <property type="entry name" value="DNA_brk_join_enz"/>
</dbReference>
<proteinExistence type="predicted"/>
<dbReference type="RefSeq" id="WP_193781920.1">
    <property type="nucleotide sequence ID" value="NZ_JADDOJ010000094.1"/>
</dbReference>
<keyword evidence="1" id="KW-0233">DNA recombination</keyword>
<protein>
    <recommendedName>
        <fullName evidence="4">Integrase</fullName>
    </recommendedName>
</protein>
<dbReference type="Gene3D" id="1.10.443.10">
    <property type="entry name" value="Intergrase catalytic core"/>
    <property type="match status" value="1"/>
</dbReference>
<evidence type="ECO:0008006" key="4">
    <source>
        <dbReference type="Google" id="ProtNLM"/>
    </source>
</evidence>
<reference evidence="2 3" key="1">
    <citation type="submission" date="2020-10" db="EMBL/GenBank/DDBJ databases">
        <title>Draft genome of Ramlibacter aquaticus LMG 30558.</title>
        <authorList>
            <person name="Props R."/>
        </authorList>
    </citation>
    <scope>NUCLEOTIDE SEQUENCE [LARGE SCALE GENOMIC DNA]</scope>
    <source>
        <strain evidence="2 3">LMG 30558</strain>
    </source>
</reference>